<organism evidence="13 14">
    <name type="scientific">Pteropus vampyrus</name>
    <name type="common">Large flying fox</name>
    <dbReference type="NCBI Taxonomy" id="132908"/>
    <lineage>
        <taxon>Eukaryota</taxon>
        <taxon>Metazoa</taxon>
        <taxon>Chordata</taxon>
        <taxon>Craniata</taxon>
        <taxon>Vertebrata</taxon>
        <taxon>Euteleostomi</taxon>
        <taxon>Mammalia</taxon>
        <taxon>Eutheria</taxon>
        <taxon>Laurasiatheria</taxon>
        <taxon>Chiroptera</taxon>
        <taxon>Yinpterochiroptera</taxon>
        <taxon>Pteropodoidea</taxon>
        <taxon>Pteropodidae</taxon>
        <taxon>Pteropodinae</taxon>
        <taxon>Pteropus</taxon>
    </lineage>
</organism>
<keyword evidence="4" id="KW-0808">Transferase</keyword>
<dbReference type="InterPro" id="IPR038899">
    <property type="entry name" value="METTL22"/>
</dbReference>
<evidence type="ECO:0000256" key="11">
    <source>
        <dbReference type="ARBA" id="ARBA00068044"/>
    </source>
</evidence>
<gene>
    <name evidence="14" type="primary">METTL22</name>
</gene>
<sequence length="409" mass="45336">MQQAPELWALDSALLGGSRPLEIVSFYVSSCLSVFLSQFKFVWSQDSRTVSGAKGGDHRAVPTEETPAGAVCTRSPPRRGWRGRGRSSEGFSLQACADTAGQEGAGAQLDEDGDLDVVRRPRAASDPDPTVPPRDKVHPMILTQEEDDVLGDKAQENSTHDIIRIEHTMATPLEDVGKQVWRGALFLADYILFQWDLFQGRTVLELGAGTGLTSLVAATVAQTVYCTGNACRLCEGHLEASSHNTAPKNGVVKVRELDWLKDGLCTDPKVPFSWSEEDISDLYNHTTILLAAEVFYDDDLTDALFKTLYRLAHKLKNACTAILSVEKRLNFTLSHLDVTCEAYDHFRSCLRQLEKLEDGQLRFAVEPVDASFPQHLMYERIQQLELWKVRVEPAPRHGASAGRTPRLSL</sequence>
<dbReference type="GO" id="GO:0032259">
    <property type="term" value="P:methylation"/>
    <property type="evidence" value="ECO:0007669"/>
    <property type="project" value="UniProtKB-KW"/>
</dbReference>
<evidence type="ECO:0000256" key="6">
    <source>
        <dbReference type="ARBA" id="ARBA00023242"/>
    </source>
</evidence>
<evidence type="ECO:0000256" key="8">
    <source>
        <dbReference type="ARBA" id="ARBA00059634"/>
    </source>
</evidence>
<evidence type="ECO:0000256" key="9">
    <source>
        <dbReference type="ARBA" id="ARBA00061229"/>
    </source>
</evidence>
<reference evidence="14" key="1">
    <citation type="submission" date="2025-08" db="UniProtKB">
        <authorList>
            <consortium name="RefSeq"/>
        </authorList>
    </citation>
    <scope>IDENTIFICATION</scope>
    <source>
        <tissue evidence="14">Kidney</tissue>
    </source>
</reference>
<dbReference type="KEGG" id="pvp:105290955"/>
<evidence type="ECO:0000256" key="4">
    <source>
        <dbReference type="ARBA" id="ARBA00022679"/>
    </source>
</evidence>
<comment type="similarity">
    <text evidence="9">Belongs to the methyltransferase superfamily. METTL22 family.</text>
</comment>
<dbReference type="InterPro" id="IPR019410">
    <property type="entry name" value="Methyltransf_16"/>
</dbReference>
<evidence type="ECO:0000256" key="2">
    <source>
        <dbReference type="ARBA" id="ARBA00022553"/>
    </source>
</evidence>
<dbReference type="FunFam" id="3.40.50.150:FF:000156">
    <property type="entry name" value="Methyltransferase like 22"/>
    <property type="match status" value="1"/>
</dbReference>
<evidence type="ECO:0000256" key="3">
    <source>
        <dbReference type="ARBA" id="ARBA00022603"/>
    </source>
</evidence>
<comment type="function">
    <text evidence="8">Protein N-lysine methyltransferase. Trimethylates KIN at Lys-135 (in vitro).</text>
</comment>
<dbReference type="InterPro" id="IPR029063">
    <property type="entry name" value="SAM-dependent_MTases_sf"/>
</dbReference>
<evidence type="ECO:0000256" key="1">
    <source>
        <dbReference type="ARBA" id="ARBA00004123"/>
    </source>
</evidence>
<evidence type="ECO:0000256" key="12">
    <source>
        <dbReference type="SAM" id="MobiDB-lite"/>
    </source>
</evidence>
<dbReference type="Pfam" id="PF10294">
    <property type="entry name" value="Methyltransf_16"/>
    <property type="match status" value="1"/>
</dbReference>
<evidence type="ECO:0000256" key="7">
    <source>
        <dbReference type="ARBA" id="ARBA00049497"/>
    </source>
</evidence>
<feature type="region of interest" description="Disordered" evidence="12">
    <location>
        <begin position="51"/>
        <end position="87"/>
    </location>
</feature>
<accession>A0A6P6CDQ9</accession>
<keyword evidence="5" id="KW-0949">S-adenosyl-L-methionine</keyword>
<comment type="subunit">
    <text evidence="10">Interacts with members of the heat shock protein 90 and 70 families; these proteins probably are methylation substrates.</text>
</comment>
<keyword evidence="6" id="KW-0539">Nucleus</keyword>
<evidence type="ECO:0000313" key="13">
    <source>
        <dbReference type="Proteomes" id="UP000515202"/>
    </source>
</evidence>
<keyword evidence="13" id="KW-1185">Reference proteome</keyword>
<dbReference type="GO" id="GO:0005634">
    <property type="term" value="C:nucleus"/>
    <property type="evidence" value="ECO:0007669"/>
    <property type="project" value="UniProtKB-SubCell"/>
</dbReference>
<comment type="subcellular location">
    <subcellularLocation>
        <location evidence="1">Nucleus</location>
    </subcellularLocation>
</comment>
<name>A0A6P6CDQ9_PTEVA</name>
<protein>
    <recommendedName>
        <fullName evidence="11">Methyltransferase-like protein 22</fullName>
    </recommendedName>
</protein>
<feature type="compositionally biased region" description="Basic residues" evidence="12">
    <location>
        <begin position="76"/>
        <end position="85"/>
    </location>
</feature>
<dbReference type="GO" id="GO:0008276">
    <property type="term" value="F:protein methyltransferase activity"/>
    <property type="evidence" value="ECO:0007669"/>
    <property type="project" value="InterPro"/>
</dbReference>
<keyword evidence="3" id="KW-0489">Methyltransferase</keyword>
<dbReference type="PANTHER" id="PTHR23108">
    <property type="entry name" value="METHYLTRANSFERASE-RELATED"/>
    <property type="match status" value="1"/>
</dbReference>
<evidence type="ECO:0000256" key="10">
    <source>
        <dbReference type="ARBA" id="ARBA00062954"/>
    </source>
</evidence>
<evidence type="ECO:0000313" key="14">
    <source>
        <dbReference type="RefSeq" id="XP_023385428.1"/>
    </source>
</evidence>
<keyword evidence="2" id="KW-0597">Phosphoprotein</keyword>
<dbReference type="CTD" id="79091"/>
<evidence type="ECO:0000256" key="5">
    <source>
        <dbReference type="ARBA" id="ARBA00022691"/>
    </source>
</evidence>
<dbReference type="Gene3D" id="3.40.50.150">
    <property type="entry name" value="Vaccinia Virus protein VP39"/>
    <property type="match status" value="1"/>
</dbReference>
<dbReference type="AlphaFoldDB" id="A0A6P6CDQ9"/>
<dbReference type="RefSeq" id="XP_023385428.1">
    <property type="nucleotide sequence ID" value="XM_023529660.1"/>
</dbReference>
<dbReference type="SUPFAM" id="SSF53335">
    <property type="entry name" value="S-adenosyl-L-methionine-dependent methyltransferases"/>
    <property type="match status" value="1"/>
</dbReference>
<dbReference type="OrthoDB" id="46564at2759"/>
<proteinExistence type="inferred from homology"/>
<dbReference type="Proteomes" id="UP000515202">
    <property type="component" value="Unplaced"/>
</dbReference>
<dbReference type="PANTHER" id="PTHR23108:SF0">
    <property type="entry name" value="METHYLTRANSFERASE-LIKE PROTEIN 22"/>
    <property type="match status" value="1"/>
</dbReference>
<dbReference type="GeneID" id="105290955"/>
<comment type="catalytic activity">
    <reaction evidence="7">
        <text>L-lysyl-[protein] + 3 S-adenosyl-L-methionine = N(6),N(6),N(6)-trimethyl-L-lysyl-[protein] + 3 S-adenosyl-L-homocysteine + 3 H(+)</text>
        <dbReference type="Rhea" id="RHEA:54192"/>
        <dbReference type="Rhea" id="RHEA-COMP:9752"/>
        <dbReference type="Rhea" id="RHEA-COMP:13826"/>
        <dbReference type="ChEBI" id="CHEBI:15378"/>
        <dbReference type="ChEBI" id="CHEBI:29969"/>
        <dbReference type="ChEBI" id="CHEBI:57856"/>
        <dbReference type="ChEBI" id="CHEBI:59789"/>
        <dbReference type="ChEBI" id="CHEBI:61961"/>
    </reaction>
    <physiologicalReaction direction="left-to-right" evidence="7">
        <dbReference type="Rhea" id="RHEA:54193"/>
    </physiologicalReaction>
</comment>